<organism evidence="2 3">
    <name type="scientific">Clostridium grantii DSM 8605</name>
    <dbReference type="NCBI Taxonomy" id="1121316"/>
    <lineage>
        <taxon>Bacteria</taxon>
        <taxon>Bacillati</taxon>
        <taxon>Bacillota</taxon>
        <taxon>Clostridia</taxon>
        <taxon>Eubacteriales</taxon>
        <taxon>Clostridiaceae</taxon>
        <taxon>Clostridium</taxon>
    </lineage>
</organism>
<reference evidence="2 3" key="1">
    <citation type="submission" date="2016-11" db="EMBL/GenBank/DDBJ databases">
        <authorList>
            <person name="Jaros S."/>
            <person name="Januszkiewicz K."/>
            <person name="Wedrychowicz H."/>
        </authorList>
    </citation>
    <scope>NUCLEOTIDE SEQUENCE [LARGE SCALE GENOMIC DNA]</scope>
    <source>
        <strain evidence="2 3">DSM 8605</strain>
    </source>
</reference>
<name>A0A1M5WSK4_9CLOT</name>
<keyword evidence="1" id="KW-0812">Transmembrane</keyword>
<evidence type="ECO:0000313" key="3">
    <source>
        <dbReference type="Proteomes" id="UP000184447"/>
    </source>
</evidence>
<accession>A0A1M5WSK4</accession>
<gene>
    <name evidence="2" type="ORF">SAMN02745207_03081</name>
</gene>
<dbReference type="AlphaFoldDB" id="A0A1M5WSK4"/>
<feature type="transmembrane region" description="Helical" evidence="1">
    <location>
        <begin position="6"/>
        <end position="28"/>
    </location>
</feature>
<feature type="transmembrane region" description="Helical" evidence="1">
    <location>
        <begin position="186"/>
        <end position="211"/>
    </location>
</feature>
<keyword evidence="3" id="KW-1185">Reference proteome</keyword>
<dbReference type="Proteomes" id="UP000184447">
    <property type="component" value="Unassembled WGS sequence"/>
</dbReference>
<feature type="transmembrane region" description="Helical" evidence="1">
    <location>
        <begin position="151"/>
        <end position="174"/>
    </location>
</feature>
<feature type="transmembrane region" description="Helical" evidence="1">
    <location>
        <begin position="92"/>
        <end position="113"/>
    </location>
</feature>
<dbReference type="EMBL" id="FQXM01000019">
    <property type="protein sequence ID" value="SHH90104.1"/>
    <property type="molecule type" value="Genomic_DNA"/>
</dbReference>
<keyword evidence="1" id="KW-1133">Transmembrane helix</keyword>
<proteinExistence type="predicted"/>
<feature type="transmembrane region" description="Helical" evidence="1">
    <location>
        <begin position="119"/>
        <end position="139"/>
    </location>
</feature>
<dbReference type="RefSeq" id="WP_073339373.1">
    <property type="nucleotide sequence ID" value="NZ_FQXM01000019.1"/>
</dbReference>
<feature type="transmembrane region" description="Helical" evidence="1">
    <location>
        <begin position="61"/>
        <end position="85"/>
    </location>
</feature>
<keyword evidence="1" id="KW-0472">Membrane</keyword>
<evidence type="ECO:0000256" key="1">
    <source>
        <dbReference type="SAM" id="Phobius"/>
    </source>
</evidence>
<protein>
    <submittedName>
        <fullName evidence="2">Uncharacterized protein</fullName>
    </submittedName>
</protein>
<dbReference type="STRING" id="1121316.SAMN02745207_03081"/>
<sequence>MIDFKTIIIIATLSNFFAFFVSSISYIYNKDKEEIFYIGFSGLFASLGLFLLLQRGVVNNFFSIILANYLIVFALLLSVKGLFLFRKSKIPFIWFDKLIIILFPFLFSFFTYVSDDINVRTIIASLIMGYLYFKAVFVMNHKVEELIKIEVRIFSILPVFAGAVYFFRMVIILFYNQNDNFMTSGIINSISAIIGIYLPINSILGIFWCYLKIQNYKLETLALTDMLTGLYNKAAFIELQTKLFTSQKRMVEIE</sequence>
<feature type="transmembrane region" description="Helical" evidence="1">
    <location>
        <begin position="35"/>
        <end position="55"/>
    </location>
</feature>
<evidence type="ECO:0000313" key="2">
    <source>
        <dbReference type="EMBL" id="SHH90104.1"/>
    </source>
</evidence>